<evidence type="ECO:0000256" key="8">
    <source>
        <dbReference type="SAM" id="MobiDB-lite"/>
    </source>
</evidence>
<feature type="domain" description="AAA+ ATPase" evidence="9">
    <location>
        <begin position="505"/>
        <end position="673"/>
    </location>
</feature>
<feature type="compositionally biased region" description="Low complexity" evidence="8">
    <location>
        <begin position="961"/>
        <end position="970"/>
    </location>
</feature>
<dbReference type="Gene3D" id="3.40.50.300">
    <property type="entry name" value="P-loop containing nucleotide triphosphate hydrolases"/>
    <property type="match status" value="2"/>
</dbReference>
<dbReference type="InterPro" id="IPR045199">
    <property type="entry name" value="ATAD2-like"/>
</dbReference>
<dbReference type="GO" id="GO:0006337">
    <property type="term" value="P:nucleosome disassembly"/>
    <property type="evidence" value="ECO:0007669"/>
    <property type="project" value="TreeGrafter"/>
</dbReference>
<feature type="compositionally biased region" description="Acidic residues" evidence="8">
    <location>
        <begin position="264"/>
        <end position="282"/>
    </location>
</feature>
<evidence type="ECO:0000256" key="6">
    <source>
        <dbReference type="ARBA" id="ARBA00023117"/>
    </source>
</evidence>
<dbReference type="GO" id="GO:0016887">
    <property type="term" value="F:ATP hydrolysis activity"/>
    <property type="evidence" value="ECO:0007669"/>
    <property type="project" value="InterPro"/>
</dbReference>
<evidence type="ECO:0000256" key="4">
    <source>
        <dbReference type="ARBA" id="ARBA00022801"/>
    </source>
</evidence>
<keyword evidence="6" id="KW-0103">Bromodomain</keyword>
<evidence type="ECO:0000259" key="9">
    <source>
        <dbReference type="SMART" id="SM00382"/>
    </source>
</evidence>
<dbReference type="FunFam" id="3.40.50.300:FF:001218">
    <property type="entry name" value="AAA family ATPase, putative"/>
    <property type="match status" value="1"/>
</dbReference>
<dbReference type="Gene3D" id="1.20.920.10">
    <property type="entry name" value="Bromodomain-like"/>
    <property type="match status" value="1"/>
</dbReference>
<dbReference type="FunCoup" id="A0A165EN15">
    <property type="interactions" value="700"/>
</dbReference>
<feature type="compositionally biased region" description="Basic and acidic residues" evidence="8">
    <location>
        <begin position="1064"/>
        <end position="1084"/>
    </location>
</feature>
<organism evidence="10 11">
    <name type="scientific">Exidia glandulosa HHB12029</name>
    <dbReference type="NCBI Taxonomy" id="1314781"/>
    <lineage>
        <taxon>Eukaryota</taxon>
        <taxon>Fungi</taxon>
        <taxon>Dikarya</taxon>
        <taxon>Basidiomycota</taxon>
        <taxon>Agaricomycotina</taxon>
        <taxon>Agaricomycetes</taxon>
        <taxon>Auriculariales</taxon>
        <taxon>Exidiaceae</taxon>
        <taxon>Exidia</taxon>
    </lineage>
</organism>
<dbReference type="GO" id="GO:0042393">
    <property type="term" value="F:histone binding"/>
    <property type="evidence" value="ECO:0007669"/>
    <property type="project" value="TreeGrafter"/>
</dbReference>
<feature type="compositionally biased region" description="Acidic residues" evidence="8">
    <location>
        <begin position="9"/>
        <end position="22"/>
    </location>
</feature>
<keyword evidence="11" id="KW-1185">Reference proteome</keyword>
<evidence type="ECO:0000256" key="5">
    <source>
        <dbReference type="ARBA" id="ARBA00022840"/>
    </source>
</evidence>
<feature type="compositionally biased region" description="Polar residues" evidence="8">
    <location>
        <begin position="42"/>
        <end position="52"/>
    </location>
</feature>
<feature type="compositionally biased region" description="Basic and acidic residues" evidence="8">
    <location>
        <begin position="190"/>
        <end position="202"/>
    </location>
</feature>
<dbReference type="InParanoid" id="A0A165EN15"/>
<comment type="similarity">
    <text evidence="2">Belongs to the AAA ATPase family.</text>
</comment>
<feature type="compositionally biased region" description="Low complexity" evidence="8">
    <location>
        <begin position="23"/>
        <end position="40"/>
    </location>
</feature>
<feature type="domain" description="AAA+ ATPase" evidence="9">
    <location>
        <begin position="678"/>
        <end position="811"/>
    </location>
</feature>
<feature type="compositionally biased region" description="Pro residues" evidence="8">
    <location>
        <begin position="971"/>
        <end position="982"/>
    </location>
</feature>
<evidence type="ECO:0000256" key="3">
    <source>
        <dbReference type="ARBA" id="ARBA00022741"/>
    </source>
</evidence>
<feature type="compositionally biased region" description="Acidic residues" evidence="8">
    <location>
        <begin position="160"/>
        <end position="175"/>
    </location>
</feature>
<accession>A0A165EN15</accession>
<dbReference type="OrthoDB" id="5421at2759"/>
<feature type="compositionally biased region" description="Low complexity" evidence="8">
    <location>
        <begin position="1085"/>
        <end position="1099"/>
    </location>
</feature>
<keyword evidence="4" id="KW-0378">Hydrolase</keyword>
<dbReference type="GO" id="GO:0005634">
    <property type="term" value="C:nucleus"/>
    <property type="evidence" value="ECO:0007669"/>
    <property type="project" value="UniProtKB-SubCell"/>
</dbReference>
<dbReference type="PANTHER" id="PTHR23069">
    <property type="entry name" value="AAA DOMAIN-CONTAINING"/>
    <property type="match status" value="1"/>
</dbReference>
<sequence length="1347" mass="147894">MHHGFTYGDNDDDNFNEEEDAPQFDADFQHQHQQQDQIQALPASTSLPQPQASPFRVHLKIPTGFDFTKQRAEDGAYDDDIDADASPDDDQDYDMVNARDLGPTSDDVRPMRRSTRTSNQSQASGSEYAQTQSGSPDALNGRAGTTTSSRGRTIAKVSYNEDDVLPYGDDDDDDEGPRPSRRKRPATRGESSRPLKAERDLDGFVEPDPEEQRRRTRLQEKRLQERERRKNEPRQLVASNANRRPAARNTRNSMRGRVVQSSDEYAEDDDVDDDDDEDDDDGDAAHTTPSPTRPDADVDADGEPEVDGEDEAPRGGRITRGRTRTQRKRKSSDDEDDGVARYPLRPRGKVDYRIPMPFEDLPFDPKDRLPPQRPRPKTARAGPSVGFGPLPFPARPGDDSDSDGFTRTPRRPLPGAAAAGGLFGAGGAAGMFHSDMAAAAGTPSNLGRLGAPDAAALADVDPLGVNQNVTFDDVGGLEEHVASLKEMTLLPLLYPELFQRFNVTPPRGVLFHGPPGTGKTLLARALAASCRSGGRSIAFFMRKGADCLSKWVGEAERQLRLLFEEARNSQPSIIFFDEIDGLAPVRSSKQDQIHASIKMVPSSARSASSTASPLPQQLVPLLDEQLARVKNILNRVIPAPIKRSVLEEAQWEDDAPGGESGALDRELMLQSMETLRIHRPRLVLHGPPGMGQSYLGAAALHHLEAFNVQSLDLGALMSDSTRTVEAAIVQLFVEAKRNQPSIIYIPSLLGWSAAVSEAARTTVRAMLDSLAPTDPILLLALVDGPWNSVPRDVRSWFGIGRENRVALEPPTAAKREAFFAELMKHVRRPPTEFPDAVKRRRRVLEELPVAPPLAPRQPSEAELRILEENDLRTIAQLKHRLNPVLLELKRRFKRFTKAAEQEYGTDALGNLVYQPPPMLHPQPVEEIPTSPTPNGAAQPIVIDSDEPAPQQTNGVEHTGEAPDAPSDLPVVPAPAPVPAQPEPPAEPTMHLIDLERIHVALYSSKYLTPFEFLDDVHKVVENADNMKHYDSERFFRAQALYTTAEVHVHEFEASFLQECNRMAPRERKRREDYKKARAEKKKALQDAAQQAQPALPVPAGTRRSARNNGLQPELTITDPVELERKLKRQRSTDSAGSRGDAATGSGGEEGRASKRARTSGDEAEGVDVFGTVAAPAPVAMDVDLVAGSSSNAMLAPEPMVMTPLSAVPPSIANGQLLNPLPSSPVPVPSTLHDADVAMAQEVQTQPEPPKEPTPPPPRPRTPSPSPGPPPVFTLDESLARAFETKLVSQTGGLGVEQLEQLRAACFDCIWRHRSEWDRDSAVHEMDNIVNEFLAELEEDRESDRDLS</sequence>
<evidence type="ECO:0000256" key="1">
    <source>
        <dbReference type="ARBA" id="ARBA00004123"/>
    </source>
</evidence>
<dbReference type="EMBL" id="KV426129">
    <property type="protein sequence ID" value="KZV87322.1"/>
    <property type="molecule type" value="Genomic_DNA"/>
</dbReference>
<dbReference type="SUPFAM" id="SSF52540">
    <property type="entry name" value="P-loop containing nucleoside triphosphate hydrolases"/>
    <property type="match status" value="2"/>
</dbReference>
<keyword evidence="5" id="KW-0067">ATP-binding</keyword>
<gene>
    <name evidence="10" type="ORF">EXIGLDRAFT_752306</name>
</gene>
<keyword evidence="3" id="KW-0547">Nucleotide-binding</keyword>
<dbReference type="InterPro" id="IPR003959">
    <property type="entry name" value="ATPase_AAA_core"/>
</dbReference>
<evidence type="ECO:0000313" key="10">
    <source>
        <dbReference type="EMBL" id="KZV87322.1"/>
    </source>
</evidence>
<feature type="compositionally biased region" description="Basic residues" evidence="8">
    <location>
        <begin position="317"/>
        <end position="330"/>
    </location>
</feature>
<evidence type="ECO:0000313" key="11">
    <source>
        <dbReference type="Proteomes" id="UP000077266"/>
    </source>
</evidence>
<keyword evidence="7" id="KW-0539">Nucleus</keyword>
<feature type="region of interest" description="Disordered" evidence="8">
    <location>
        <begin position="1064"/>
        <end position="1163"/>
    </location>
</feature>
<feature type="compositionally biased region" description="Basic and acidic residues" evidence="8">
    <location>
        <begin position="210"/>
        <end position="233"/>
    </location>
</feature>
<dbReference type="InterPro" id="IPR003593">
    <property type="entry name" value="AAA+_ATPase"/>
</dbReference>
<feature type="region of interest" description="Disordered" evidence="8">
    <location>
        <begin position="1"/>
        <end position="58"/>
    </location>
</feature>
<feature type="compositionally biased region" description="Pro residues" evidence="8">
    <location>
        <begin position="1251"/>
        <end position="1271"/>
    </location>
</feature>
<dbReference type="GO" id="GO:0005524">
    <property type="term" value="F:ATP binding"/>
    <property type="evidence" value="ECO:0007669"/>
    <property type="project" value="UniProtKB-KW"/>
</dbReference>
<dbReference type="Pfam" id="PF00004">
    <property type="entry name" value="AAA"/>
    <property type="match status" value="2"/>
</dbReference>
<evidence type="ECO:0000256" key="2">
    <source>
        <dbReference type="ARBA" id="ARBA00006914"/>
    </source>
</evidence>
<dbReference type="STRING" id="1314781.A0A165EN15"/>
<dbReference type="InterPro" id="IPR027417">
    <property type="entry name" value="P-loop_NTPase"/>
</dbReference>
<dbReference type="Proteomes" id="UP000077266">
    <property type="component" value="Unassembled WGS sequence"/>
</dbReference>
<dbReference type="FunFam" id="3.40.50.300:FF:000061">
    <property type="entry name" value="ATPase family, AAA domain-containing 2"/>
    <property type="match status" value="1"/>
</dbReference>
<dbReference type="SMART" id="SM00382">
    <property type="entry name" value="AAA"/>
    <property type="match status" value="2"/>
</dbReference>
<evidence type="ECO:0000256" key="7">
    <source>
        <dbReference type="ARBA" id="ARBA00023242"/>
    </source>
</evidence>
<feature type="compositionally biased region" description="Polar residues" evidence="8">
    <location>
        <begin position="116"/>
        <end position="135"/>
    </location>
</feature>
<dbReference type="PANTHER" id="PTHR23069:SF0">
    <property type="entry name" value="TAT-BINDING HOMOLOG 7"/>
    <property type="match status" value="1"/>
</dbReference>
<comment type="subcellular location">
    <subcellularLocation>
        <location evidence="1">Nucleus</location>
    </subcellularLocation>
</comment>
<proteinExistence type="inferred from homology"/>
<dbReference type="GO" id="GO:0003682">
    <property type="term" value="F:chromatin binding"/>
    <property type="evidence" value="ECO:0007669"/>
    <property type="project" value="TreeGrafter"/>
</dbReference>
<feature type="compositionally biased region" description="Acidic residues" evidence="8">
    <location>
        <begin position="75"/>
        <end position="93"/>
    </location>
</feature>
<feature type="compositionally biased region" description="Acidic residues" evidence="8">
    <location>
        <begin position="297"/>
        <end position="310"/>
    </location>
</feature>
<feature type="region of interest" description="Disordered" evidence="8">
    <location>
        <begin position="924"/>
        <end position="982"/>
    </location>
</feature>
<feature type="region of interest" description="Disordered" evidence="8">
    <location>
        <begin position="1241"/>
        <end position="1272"/>
    </location>
</feature>
<dbReference type="GO" id="GO:0006334">
    <property type="term" value="P:nucleosome assembly"/>
    <property type="evidence" value="ECO:0007669"/>
    <property type="project" value="TreeGrafter"/>
</dbReference>
<dbReference type="InterPro" id="IPR036427">
    <property type="entry name" value="Bromodomain-like_sf"/>
</dbReference>
<feature type="region of interest" description="Disordered" evidence="8">
    <location>
        <begin position="70"/>
        <end position="418"/>
    </location>
</feature>
<protein>
    <recommendedName>
        <fullName evidence="9">AAA+ ATPase domain-containing protein</fullName>
    </recommendedName>
</protein>
<dbReference type="GO" id="GO:0045815">
    <property type="term" value="P:transcription initiation-coupled chromatin remodeling"/>
    <property type="evidence" value="ECO:0007669"/>
    <property type="project" value="TreeGrafter"/>
</dbReference>
<dbReference type="SUPFAM" id="SSF47370">
    <property type="entry name" value="Bromodomain"/>
    <property type="match status" value="1"/>
</dbReference>
<name>A0A165EN15_EXIGL</name>
<feature type="compositionally biased region" description="Low complexity" evidence="8">
    <location>
        <begin position="238"/>
        <end position="252"/>
    </location>
</feature>
<reference evidence="10 11" key="1">
    <citation type="journal article" date="2016" name="Mol. Biol. Evol.">
        <title>Comparative Genomics of Early-Diverging Mushroom-Forming Fungi Provides Insights into the Origins of Lignocellulose Decay Capabilities.</title>
        <authorList>
            <person name="Nagy L.G."/>
            <person name="Riley R."/>
            <person name="Tritt A."/>
            <person name="Adam C."/>
            <person name="Daum C."/>
            <person name="Floudas D."/>
            <person name="Sun H."/>
            <person name="Yadav J.S."/>
            <person name="Pangilinan J."/>
            <person name="Larsson K.H."/>
            <person name="Matsuura K."/>
            <person name="Barry K."/>
            <person name="Labutti K."/>
            <person name="Kuo R."/>
            <person name="Ohm R.A."/>
            <person name="Bhattacharya S.S."/>
            <person name="Shirouzu T."/>
            <person name="Yoshinaga Y."/>
            <person name="Martin F.M."/>
            <person name="Grigoriev I.V."/>
            <person name="Hibbett D.S."/>
        </authorList>
    </citation>
    <scope>NUCLEOTIDE SEQUENCE [LARGE SCALE GENOMIC DNA]</scope>
    <source>
        <strain evidence="10 11">HHB12029</strain>
    </source>
</reference>